<dbReference type="InterPro" id="IPR038592">
    <property type="entry name" value="CheD-like_sf"/>
</dbReference>
<keyword evidence="4" id="KW-1185">Reference proteome</keyword>
<evidence type="ECO:0000256" key="1">
    <source>
        <dbReference type="ARBA" id="ARBA00022500"/>
    </source>
</evidence>
<dbReference type="CDD" id="cd16352">
    <property type="entry name" value="CheD"/>
    <property type="match status" value="1"/>
</dbReference>
<evidence type="ECO:0000313" key="4">
    <source>
        <dbReference type="Proteomes" id="UP001595476"/>
    </source>
</evidence>
<keyword evidence="2" id="KW-0378">Hydrolase</keyword>
<sequence>MFQFLAPGDYCRGTPESEPILTVLGSCISVVLWDNYKGIFVMCHYLLLEAGTQDDETPGRYGKEILPHFFSFFKSKGLRGPDLNAYIVGGAFSESASRLPEELIVGKKNAEYACHLLEQERVNILHTDVGGECGRRFIYYPQDREYSITYLDALGGWK</sequence>
<dbReference type="RefSeq" id="WP_386716110.1">
    <property type="nucleotide sequence ID" value="NZ_JBHRSZ010000002.1"/>
</dbReference>
<evidence type="ECO:0000256" key="2">
    <source>
        <dbReference type="ARBA" id="ARBA00022801"/>
    </source>
</evidence>
<accession>A0ABV7HEQ8</accession>
<keyword evidence="1" id="KW-0145">Chemotaxis</keyword>
<dbReference type="InterPro" id="IPR011324">
    <property type="entry name" value="Cytotoxic_necrot_fac-like_cat"/>
</dbReference>
<dbReference type="Pfam" id="PF03975">
    <property type="entry name" value="CheD"/>
    <property type="match status" value="1"/>
</dbReference>
<reference evidence="4" key="1">
    <citation type="journal article" date="2019" name="Int. J. Syst. Evol. Microbiol.">
        <title>The Global Catalogue of Microorganisms (GCM) 10K type strain sequencing project: providing services to taxonomists for standard genome sequencing and annotation.</title>
        <authorList>
            <consortium name="The Broad Institute Genomics Platform"/>
            <consortium name="The Broad Institute Genome Sequencing Center for Infectious Disease"/>
            <person name="Wu L."/>
            <person name="Ma J."/>
        </authorList>
    </citation>
    <scope>NUCLEOTIDE SEQUENCE [LARGE SCALE GENOMIC DNA]</scope>
    <source>
        <strain evidence="4">KCTC 52438</strain>
    </source>
</reference>
<proteinExistence type="predicted"/>
<dbReference type="Gene3D" id="3.30.1330.200">
    <property type="match status" value="1"/>
</dbReference>
<protein>
    <submittedName>
        <fullName evidence="3">Chemotaxis protein CheD</fullName>
    </submittedName>
</protein>
<dbReference type="EMBL" id="JBHRSZ010000002">
    <property type="protein sequence ID" value="MFC3150041.1"/>
    <property type="molecule type" value="Genomic_DNA"/>
</dbReference>
<organism evidence="3 4">
    <name type="scientific">Litoribrevibacter euphylliae</name>
    <dbReference type="NCBI Taxonomy" id="1834034"/>
    <lineage>
        <taxon>Bacteria</taxon>
        <taxon>Pseudomonadati</taxon>
        <taxon>Pseudomonadota</taxon>
        <taxon>Gammaproteobacteria</taxon>
        <taxon>Oceanospirillales</taxon>
        <taxon>Oceanospirillaceae</taxon>
        <taxon>Litoribrevibacter</taxon>
    </lineage>
</organism>
<dbReference type="PANTHER" id="PTHR35147">
    <property type="entry name" value="CHEMORECEPTOR GLUTAMINE DEAMIDASE CHED-RELATED"/>
    <property type="match status" value="1"/>
</dbReference>
<gene>
    <name evidence="3" type="ORF">ACFOEK_03290</name>
</gene>
<dbReference type="PANTHER" id="PTHR35147:SF1">
    <property type="entry name" value="CHEMORECEPTOR GLUTAMINE DEAMIDASE CHED-RELATED"/>
    <property type="match status" value="1"/>
</dbReference>
<dbReference type="InterPro" id="IPR005659">
    <property type="entry name" value="Chemorcpt_Glu_NH3ase_CheD"/>
</dbReference>
<evidence type="ECO:0000313" key="3">
    <source>
        <dbReference type="EMBL" id="MFC3150041.1"/>
    </source>
</evidence>
<name>A0ABV7HEQ8_9GAMM</name>
<dbReference type="Proteomes" id="UP001595476">
    <property type="component" value="Unassembled WGS sequence"/>
</dbReference>
<dbReference type="SUPFAM" id="SSF64438">
    <property type="entry name" value="CNF1/YfiH-like putative cysteine hydrolases"/>
    <property type="match status" value="1"/>
</dbReference>
<comment type="caution">
    <text evidence="3">The sequence shown here is derived from an EMBL/GenBank/DDBJ whole genome shotgun (WGS) entry which is preliminary data.</text>
</comment>